<dbReference type="InterPro" id="IPR050483">
    <property type="entry name" value="CoA-transferase_III_domain"/>
</dbReference>
<dbReference type="PANTHER" id="PTHR48207:SF3">
    <property type="entry name" value="SUCCINATE--HYDROXYMETHYLGLUTARATE COA-TRANSFERASE"/>
    <property type="match status" value="1"/>
</dbReference>
<sequence>MMSALKNVKILDLTRVLSGPFCTAMLADMGAEVIKVEHPMGGDGAREPSAAVNGESLYFMSLNRGKKGITLNLKDKKGLEILKSLIKKSDVIVENFRPGVMGKLGLSYPDVKKINPGIIYASISGFGQDSPMKHLPAFDLVAQAMGGIMSINGQKGAPPTRVGVSLGDTSTALYTAFAIVTALYNREKTGYGQSIDVSMVDSIFSLLEMSLFSYLGDEKEVQGRMGSRHPTSYPYDVFEAKDGYFTIATFDNTGFSRLCEVMDRAELMEDERFLTDTIRGKNDAALKEIIHSWSNELTVEQVLDILEQARVPASPIYNIQQIAESDHIKAREMLVPVDHPVAGPTRIPAMPVKFSHTRATIQGPSPLLGEHTKEVLKNELGFDDQFIKKLADNKII</sequence>
<dbReference type="SUPFAM" id="SSF89796">
    <property type="entry name" value="CoA-transferase family III (CaiB/BaiF)"/>
    <property type="match status" value="1"/>
</dbReference>
<gene>
    <name evidence="2" type="ORF">H0S81_03035</name>
</gene>
<dbReference type="GO" id="GO:0008410">
    <property type="term" value="F:CoA-transferase activity"/>
    <property type="evidence" value="ECO:0007669"/>
    <property type="project" value="TreeGrafter"/>
</dbReference>
<comment type="caution">
    <text evidence="2">The sequence shown here is derived from an EMBL/GenBank/DDBJ whole genome shotgun (WGS) entry which is preliminary data.</text>
</comment>
<dbReference type="Gene3D" id="3.40.50.10540">
    <property type="entry name" value="Crotonobetainyl-coa:carnitine coa-transferase, domain 1"/>
    <property type="match status" value="1"/>
</dbReference>
<evidence type="ECO:0000313" key="2">
    <source>
        <dbReference type="EMBL" id="MBG0778886.1"/>
    </source>
</evidence>
<reference evidence="2" key="1">
    <citation type="submission" date="2020-07" db="EMBL/GenBank/DDBJ databases">
        <title>Severe corrosion of carbon steel in oil field produced water can be linked to methanogenic archaea containing a special type of NiFe hydrogenase.</title>
        <authorList>
            <person name="Lahme S."/>
            <person name="Mand J."/>
            <person name="Longwell J."/>
            <person name="Smith R."/>
            <person name="Enning D."/>
        </authorList>
    </citation>
    <scope>NUCLEOTIDE SEQUENCE</scope>
    <source>
        <strain evidence="2">MIC098Bin6</strain>
    </source>
</reference>
<accession>A0A931CUD2</accession>
<dbReference type="PANTHER" id="PTHR48207">
    <property type="entry name" value="SUCCINATE--HYDROXYMETHYLGLUTARATE COA-TRANSFERASE"/>
    <property type="match status" value="1"/>
</dbReference>
<evidence type="ECO:0000313" key="3">
    <source>
        <dbReference type="Proteomes" id="UP000706172"/>
    </source>
</evidence>
<organism evidence="2 3">
    <name type="scientific">Desulfotignum balticum</name>
    <dbReference type="NCBI Taxonomy" id="115781"/>
    <lineage>
        <taxon>Bacteria</taxon>
        <taxon>Pseudomonadati</taxon>
        <taxon>Thermodesulfobacteriota</taxon>
        <taxon>Desulfobacteria</taxon>
        <taxon>Desulfobacterales</taxon>
        <taxon>Desulfobacteraceae</taxon>
        <taxon>Desulfotignum</taxon>
    </lineage>
</organism>
<dbReference type="Gene3D" id="3.30.1540.10">
    <property type="entry name" value="formyl-coa transferase, domain 3"/>
    <property type="match status" value="1"/>
</dbReference>
<dbReference type="InterPro" id="IPR044855">
    <property type="entry name" value="CoA-Trfase_III_dom3_sf"/>
</dbReference>
<protein>
    <submittedName>
        <fullName evidence="2">CoA transferase</fullName>
    </submittedName>
</protein>
<dbReference type="Pfam" id="PF02515">
    <property type="entry name" value="CoA_transf_3"/>
    <property type="match status" value="1"/>
</dbReference>
<proteinExistence type="predicted"/>
<dbReference type="InterPro" id="IPR003673">
    <property type="entry name" value="CoA-Trfase_fam_III"/>
</dbReference>
<evidence type="ECO:0000256" key="1">
    <source>
        <dbReference type="ARBA" id="ARBA00022679"/>
    </source>
</evidence>
<keyword evidence="1 2" id="KW-0808">Transferase</keyword>
<dbReference type="EMBL" id="JACCQK010000135">
    <property type="protein sequence ID" value="MBG0778886.1"/>
    <property type="molecule type" value="Genomic_DNA"/>
</dbReference>
<name>A0A931CUD2_9BACT</name>
<dbReference type="AlphaFoldDB" id="A0A931CUD2"/>
<dbReference type="Proteomes" id="UP000706172">
    <property type="component" value="Unassembled WGS sequence"/>
</dbReference>
<dbReference type="InterPro" id="IPR023606">
    <property type="entry name" value="CoA-Trfase_III_dom_1_sf"/>
</dbReference>